<gene>
    <name evidence="1" type="ORF">CURHAP_LOCUS6263</name>
</gene>
<protein>
    <submittedName>
        <fullName evidence="1">Uncharacterized protein</fullName>
    </submittedName>
</protein>
<reference evidence="1 2" key="1">
    <citation type="submission" date="2020-05" db="EMBL/GenBank/DDBJ databases">
        <authorList>
            <person name="Campoy J."/>
            <person name="Schneeberger K."/>
            <person name="Spophaly S."/>
        </authorList>
    </citation>
    <scope>NUCLEOTIDE SEQUENCE [LARGE SCALE GENOMIC DNA]</scope>
    <source>
        <strain evidence="1">PruArmRojPasFocal</strain>
    </source>
</reference>
<dbReference type="AlphaFoldDB" id="A0A6J5TL70"/>
<dbReference type="EMBL" id="CAEKDK010000001">
    <property type="protein sequence ID" value="CAB4264454.1"/>
    <property type="molecule type" value="Genomic_DNA"/>
</dbReference>
<name>A0A6J5TL70_PRUAR</name>
<organism evidence="1 2">
    <name type="scientific">Prunus armeniaca</name>
    <name type="common">Apricot</name>
    <name type="synonym">Armeniaca vulgaris</name>
    <dbReference type="NCBI Taxonomy" id="36596"/>
    <lineage>
        <taxon>Eukaryota</taxon>
        <taxon>Viridiplantae</taxon>
        <taxon>Streptophyta</taxon>
        <taxon>Embryophyta</taxon>
        <taxon>Tracheophyta</taxon>
        <taxon>Spermatophyta</taxon>
        <taxon>Magnoliopsida</taxon>
        <taxon>eudicotyledons</taxon>
        <taxon>Gunneridae</taxon>
        <taxon>Pentapetalae</taxon>
        <taxon>rosids</taxon>
        <taxon>fabids</taxon>
        <taxon>Rosales</taxon>
        <taxon>Rosaceae</taxon>
        <taxon>Amygdaloideae</taxon>
        <taxon>Amygdaleae</taxon>
        <taxon>Prunus</taxon>
    </lineage>
</organism>
<sequence>MENLSQRIRVPSCTGVQSKWHSQLLYTTIQLHLGQQRIAGTAAQPKISLWGLASACNPLRPSDITSPSHRVGNNIETA</sequence>
<evidence type="ECO:0000313" key="1">
    <source>
        <dbReference type="EMBL" id="CAB4264454.1"/>
    </source>
</evidence>
<accession>A0A6J5TL70</accession>
<dbReference type="Proteomes" id="UP000507222">
    <property type="component" value="Unassembled WGS sequence"/>
</dbReference>
<evidence type="ECO:0000313" key="2">
    <source>
        <dbReference type="Proteomes" id="UP000507222"/>
    </source>
</evidence>
<proteinExistence type="predicted"/>